<keyword evidence="6" id="KW-0961">Cell wall biogenesis/degradation</keyword>
<evidence type="ECO:0000256" key="1">
    <source>
        <dbReference type="ARBA" id="ARBA00009943"/>
    </source>
</evidence>
<comment type="similarity">
    <text evidence="1">Belongs to the FemABX family.</text>
</comment>
<dbReference type="Pfam" id="PF13480">
    <property type="entry name" value="Acetyltransf_6"/>
    <property type="match status" value="1"/>
</dbReference>
<organism evidence="8 9">
    <name type="scientific">Geoalkalibacter halelectricus</name>
    <dbReference type="NCBI Taxonomy" id="2847045"/>
    <lineage>
        <taxon>Bacteria</taxon>
        <taxon>Pseudomonadati</taxon>
        <taxon>Thermodesulfobacteriota</taxon>
        <taxon>Desulfuromonadia</taxon>
        <taxon>Desulfuromonadales</taxon>
        <taxon>Geoalkalibacteraceae</taxon>
        <taxon>Geoalkalibacter</taxon>
    </lineage>
</organism>
<feature type="domain" description="BioF2-like acetyltransferase" evidence="7">
    <location>
        <begin position="157"/>
        <end position="288"/>
    </location>
</feature>
<dbReference type="InterPro" id="IPR016181">
    <property type="entry name" value="Acyl_CoA_acyltransferase"/>
</dbReference>
<keyword evidence="3" id="KW-0133">Cell shape</keyword>
<dbReference type="InterPro" id="IPR003447">
    <property type="entry name" value="FEMABX"/>
</dbReference>
<evidence type="ECO:0000313" key="8">
    <source>
        <dbReference type="EMBL" id="UWZ79602.1"/>
    </source>
</evidence>
<evidence type="ECO:0000259" key="7">
    <source>
        <dbReference type="Pfam" id="PF13480"/>
    </source>
</evidence>
<dbReference type="PANTHER" id="PTHR36174:SF1">
    <property type="entry name" value="LIPID II:GLYCINE GLYCYLTRANSFERASE"/>
    <property type="match status" value="1"/>
</dbReference>
<evidence type="ECO:0000256" key="6">
    <source>
        <dbReference type="ARBA" id="ARBA00023316"/>
    </source>
</evidence>
<dbReference type="SUPFAM" id="SSF55729">
    <property type="entry name" value="Acyl-CoA N-acyltransferases (Nat)"/>
    <property type="match status" value="2"/>
</dbReference>
<name>A0ABY5ZKA5_9BACT</name>
<dbReference type="RefSeq" id="WP_260747954.1">
    <property type="nucleotide sequence ID" value="NZ_CP092109.1"/>
</dbReference>
<dbReference type="Gene3D" id="3.40.630.30">
    <property type="match status" value="1"/>
</dbReference>
<dbReference type="InterPro" id="IPR050644">
    <property type="entry name" value="PG_Glycine_Bridge_Synth"/>
</dbReference>
<keyword evidence="5" id="KW-0012">Acyltransferase</keyword>
<dbReference type="Proteomes" id="UP001060414">
    <property type="component" value="Chromosome"/>
</dbReference>
<dbReference type="PROSITE" id="PS51191">
    <property type="entry name" value="FEMABX"/>
    <property type="match status" value="1"/>
</dbReference>
<dbReference type="InterPro" id="IPR017469">
    <property type="entry name" value="PEP-CTERM_FemAB-rel"/>
</dbReference>
<protein>
    <submittedName>
        <fullName evidence="8">FemAB family PEP-CTERM system-associated protein</fullName>
    </submittedName>
</protein>
<dbReference type="NCBIfam" id="TIGR03019">
    <property type="entry name" value="pepcterm_femAB"/>
    <property type="match status" value="1"/>
</dbReference>
<evidence type="ECO:0000256" key="4">
    <source>
        <dbReference type="ARBA" id="ARBA00022984"/>
    </source>
</evidence>
<gene>
    <name evidence="8" type="ORF">L9S41_18260</name>
</gene>
<proteinExistence type="inferred from homology"/>
<dbReference type="EMBL" id="CP092109">
    <property type="protein sequence ID" value="UWZ79602.1"/>
    <property type="molecule type" value="Genomic_DNA"/>
</dbReference>
<evidence type="ECO:0000256" key="3">
    <source>
        <dbReference type="ARBA" id="ARBA00022960"/>
    </source>
</evidence>
<accession>A0ABY5ZKA5</accession>
<keyword evidence="4" id="KW-0573">Peptidoglycan synthesis</keyword>
<evidence type="ECO:0000256" key="5">
    <source>
        <dbReference type="ARBA" id="ARBA00023315"/>
    </source>
</evidence>
<dbReference type="InterPro" id="IPR038740">
    <property type="entry name" value="BioF2-like_GNAT_dom"/>
</dbReference>
<evidence type="ECO:0000256" key="2">
    <source>
        <dbReference type="ARBA" id="ARBA00022679"/>
    </source>
</evidence>
<dbReference type="PANTHER" id="PTHR36174">
    <property type="entry name" value="LIPID II:GLYCINE GLYCYLTRANSFERASE"/>
    <property type="match status" value="1"/>
</dbReference>
<reference evidence="8" key="1">
    <citation type="journal article" date="2022" name="Environ. Microbiol.">
        <title>Geoalkalibacter halelectricus SAP #1 sp. nov. possessing extracellular electron transfer and mineral#reducing capabilities from a haloalkaline environment.</title>
        <authorList>
            <person name="Yadav S."/>
            <person name="Singh R."/>
            <person name="Sundharam S.S."/>
            <person name="Chaudhary S."/>
            <person name="Krishnamurthi S."/>
            <person name="Patil S.A."/>
        </authorList>
    </citation>
    <scope>NUCLEOTIDE SEQUENCE</scope>
    <source>
        <strain evidence="8">SAP-1</strain>
    </source>
</reference>
<keyword evidence="9" id="KW-1185">Reference proteome</keyword>
<sequence length="347" mass="39221">MRIRSFQQNDAEAWDDYVMSHPDGTIFHLTQWKRVVDESFGHPSCYLLAEEAPSNGSRPRLVGVLPLVRIKSRLFGDFLVSVPFAELGGPVADSTEIAVALLARAGEVAREFGVDYVELKNTQGLADLPTKDLYVNFSKAMDPDPEVNLLAIPRKSRAVVRKAINGGLESETGHHLLPVFYDLMARSYHNLGTPIFPKSFFAKFLQVFGDKSDLLVVRSPQGRPIAGVLSFYFKDRVMPYYAGSLFEARALGPNDFMYWELMRRACQAGYKIFDYGRSKVDTGSYSFKKHWGFEPKPLAYQYLLVGKNEMPNLSPTNPKYQKKIEMWRKMPFALTKIVGPPLAKYLA</sequence>
<keyword evidence="2" id="KW-0808">Transferase</keyword>
<evidence type="ECO:0000313" key="9">
    <source>
        <dbReference type="Proteomes" id="UP001060414"/>
    </source>
</evidence>